<sequence>CPKKLVKQEIGHKNQDYVPERAGGARDGSQK</sequence>
<feature type="region of interest" description="Disordered" evidence="1">
    <location>
        <begin position="1"/>
        <end position="31"/>
    </location>
</feature>
<organism evidence="2 3">
    <name type="scientific">Mesobacillus stamsii</name>
    <dbReference type="NCBI Taxonomy" id="225347"/>
    <lineage>
        <taxon>Bacteria</taxon>
        <taxon>Bacillati</taxon>
        <taxon>Bacillota</taxon>
        <taxon>Bacilli</taxon>
        <taxon>Bacillales</taxon>
        <taxon>Bacillaceae</taxon>
        <taxon>Mesobacillus</taxon>
    </lineage>
</organism>
<reference evidence="2 3" key="1">
    <citation type="submission" date="2023-07" db="EMBL/GenBank/DDBJ databases">
        <title>Genomic Encyclopedia of Type Strains, Phase IV (KMG-IV): sequencing the most valuable type-strain genomes for metagenomic binning, comparative biology and taxonomic classification.</title>
        <authorList>
            <person name="Goeker M."/>
        </authorList>
    </citation>
    <scope>NUCLEOTIDE SEQUENCE [LARGE SCALE GENOMIC DNA]</scope>
    <source>
        <strain evidence="2 3">DSM 19598</strain>
    </source>
</reference>
<protein>
    <submittedName>
        <fullName evidence="2">Uncharacterized protein</fullName>
    </submittedName>
</protein>
<comment type="caution">
    <text evidence="2">The sequence shown here is derived from an EMBL/GenBank/DDBJ whole genome shotgun (WGS) entry which is preliminary data.</text>
</comment>
<evidence type="ECO:0000313" key="3">
    <source>
        <dbReference type="Proteomes" id="UP001242313"/>
    </source>
</evidence>
<feature type="non-terminal residue" evidence="2">
    <location>
        <position position="1"/>
    </location>
</feature>
<evidence type="ECO:0000256" key="1">
    <source>
        <dbReference type="SAM" id="MobiDB-lite"/>
    </source>
</evidence>
<name>A0ABU0FZJ7_9BACI</name>
<keyword evidence="3" id="KW-1185">Reference proteome</keyword>
<accession>A0ABU0FZJ7</accession>
<dbReference type="EMBL" id="JAUSUN010000032">
    <property type="protein sequence ID" value="MDQ0415348.1"/>
    <property type="molecule type" value="Genomic_DNA"/>
</dbReference>
<dbReference type="Proteomes" id="UP001242313">
    <property type="component" value="Unassembled WGS sequence"/>
</dbReference>
<proteinExistence type="predicted"/>
<gene>
    <name evidence="2" type="ORF">J2S25_003575</name>
</gene>
<feature type="compositionally biased region" description="Basic and acidic residues" evidence="1">
    <location>
        <begin position="1"/>
        <end position="19"/>
    </location>
</feature>
<evidence type="ECO:0000313" key="2">
    <source>
        <dbReference type="EMBL" id="MDQ0415348.1"/>
    </source>
</evidence>